<name>A0A8J4VSM3_9ROSI</name>
<evidence type="ECO:0000313" key="3">
    <source>
        <dbReference type="Proteomes" id="UP000737018"/>
    </source>
</evidence>
<dbReference type="Proteomes" id="UP000737018">
    <property type="component" value="Unassembled WGS sequence"/>
</dbReference>
<feature type="region of interest" description="Disordered" evidence="1">
    <location>
        <begin position="141"/>
        <end position="201"/>
    </location>
</feature>
<dbReference type="EMBL" id="JRKL02000784">
    <property type="protein sequence ID" value="KAF3968337.1"/>
    <property type="molecule type" value="Genomic_DNA"/>
</dbReference>
<organism evidence="2 3">
    <name type="scientific">Castanea mollissima</name>
    <name type="common">Chinese chestnut</name>
    <dbReference type="NCBI Taxonomy" id="60419"/>
    <lineage>
        <taxon>Eukaryota</taxon>
        <taxon>Viridiplantae</taxon>
        <taxon>Streptophyta</taxon>
        <taxon>Embryophyta</taxon>
        <taxon>Tracheophyta</taxon>
        <taxon>Spermatophyta</taxon>
        <taxon>Magnoliopsida</taxon>
        <taxon>eudicotyledons</taxon>
        <taxon>Gunneridae</taxon>
        <taxon>Pentapetalae</taxon>
        <taxon>rosids</taxon>
        <taxon>fabids</taxon>
        <taxon>Fagales</taxon>
        <taxon>Fagaceae</taxon>
        <taxon>Castanea</taxon>
    </lineage>
</organism>
<sequence>MCKETVNLETVQIMRSGKWGDDGSEREADEEDEEEDLCRSLRLPYLPHHYHHHHGGRAVALQSKDEGFAGKTRSPNALALCSRASLFVYVAGTVTSYLPQQHRSKRMSPAYHHHHHHHPTIADPFTVIIAVSLGCPSNPETLPNRHLRRSVTVPNLSGPNRLDPTRHGQFRQLRRSMTVLKPDSGKSSGSKHKEEDDEGDF</sequence>
<protein>
    <submittedName>
        <fullName evidence="2">Uncharacterized protein</fullName>
    </submittedName>
</protein>
<evidence type="ECO:0000313" key="2">
    <source>
        <dbReference type="EMBL" id="KAF3968337.1"/>
    </source>
</evidence>
<dbReference type="AlphaFoldDB" id="A0A8J4VSM3"/>
<comment type="caution">
    <text evidence="2">The sequence shown here is derived from an EMBL/GenBank/DDBJ whole genome shotgun (WGS) entry which is preliminary data.</text>
</comment>
<keyword evidence="3" id="KW-1185">Reference proteome</keyword>
<proteinExistence type="predicted"/>
<gene>
    <name evidence="2" type="ORF">CMV_007762</name>
</gene>
<accession>A0A8J4VSM3</accession>
<evidence type="ECO:0000256" key="1">
    <source>
        <dbReference type="SAM" id="MobiDB-lite"/>
    </source>
</evidence>
<reference evidence="2" key="1">
    <citation type="submission" date="2020-03" db="EMBL/GenBank/DDBJ databases">
        <title>Castanea mollissima Vanexum genome sequencing.</title>
        <authorList>
            <person name="Staton M."/>
        </authorList>
    </citation>
    <scope>NUCLEOTIDE SEQUENCE</scope>
    <source>
        <tissue evidence="2">Leaf</tissue>
    </source>
</reference>